<dbReference type="RefSeq" id="WP_369062091.1">
    <property type="nucleotide sequence ID" value="NZ_CP158375.1"/>
</dbReference>
<name>A0AB39KYG0_9CAUL</name>
<dbReference type="Pfam" id="PF03781">
    <property type="entry name" value="FGE-sulfatase"/>
    <property type="match status" value="1"/>
</dbReference>
<dbReference type="PANTHER" id="PTHR23150:SF19">
    <property type="entry name" value="FORMYLGLYCINE-GENERATING ENZYME"/>
    <property type="match status" value="1"/>
</dbReference>
<accession>A0AB39KYG0</accession>
<reference evidence="2" key="1">
    <citation type="submission" date="2024-06" db="EMBL/GenBank/DDBJ databases">
        <title>Caulobacter inopinatus, sp. nov.</title>
        <authorList>
            <person name="Donachie S.P."/>
        </authorList>
    </citation>
    <scope>NUCLEOTIDE SEQUENCE</scope>
    <source>
        <strain evidence="2">73W</strain>
    </source>
</reference>
<dbReference type="PANTHER" id="PTHR23150">
    <property type="entry name" value="SULFATASE MODIFYING FACTOR 1, 2"/>
    <property type="match status" value="1"/>
</dbReference>
<gene>
    <name evidence="2" type="ORF">ABOZ73_07745</name>
</gene>
<dbReference type="GO" id="GO:0120147">
    <property type="term" value="F:formylglycine-generating oxidase activity"/>
    <property type="evidence" value="ECO:0007669"/>
    <property type="project" value="TreeGrafter"/>
</dbReference>
<dbReference type="SUPFAM" id="SSF56436">
    <property type="entry name" value="C-type lectin-like"/>
    <property type="match status" value="1"/>
</dbReference>
<sequence>MGLLSALAQPKRRDGMRWIAGGRFAMGSADGYDDEGPVRDVHVEGFWIDETPVTNRQFAQFIDETSYQTFAETAPDPRDYPGMTPGVYGAGSLVFTPPSHPVPLDDPTRWWSFVEGASWRRPLGPRSDLDGLGDHPVVHVTPRDAEAYARWAGKRLATEAEWEFAARGGLDGRRYAWGDEVQPGGVARANIWVGNFPWLNEAPPGHRRTSAVGAYPKNGYGLYDMIGNVWEWTADPYEAPLQPRGCCGGHRSSDGRRGPSMEASGASGVGLRVAKGGSHLCAPNWCERYRPAARWGQPIDTSTSHMGFRCARSPAKG</sequence>
<dbReference type="InterPro" id="IPR051043">
    <property type="entry name" value="Sulfatase_Mod_Factor_Kinase"/>
</dbReference>
<dbReference type="EMBL" id="CP158375">
    <property type="protein sequence ID" value="XDO98299.1"/>
    <property type="molecule type" value="Genomic_DNA"/>
</dbReference>
<dbReference type="InterPro" id="IPR042095">
    <property type="entry name" value="SUMF_sf"/>
</dbReference>
<organism evidence="2">
    <name type="scientific">Caulobacter sp. 73W</name>
    <dbReference type="NCBI Taxonomy" id="3161137"/>
    <lineage>
        <taxon>Bacteria</taxon>
        <taxon>Pseudomonadati</taxon>
        <taxon>Pseudomonadota</taxon>
        <taxon>Alphaproteobacteria</taxon>
        <taxon>Caulobacterales</taxon>
        <taxon>Caulobacteraceae</taxon>
        <taxon>Caulobacter</taxon>
    </lineage>
</organism>
<evidence type="ECO:0000259" key="1">
    <source>
        <dbReference type="Pfam" id="PF03781"/>
    </source>
</evidence>
<evidence type="ECO:0000313" key="2">
    <source>
        <dbReference type="EMBL" id="XDO98299.1"/>
    </source>
</evidence>
<dbReference type="AlphaFoldDB" id="A0AB39KYG0"/>
<protein>
    <submittedName>
        <fullName evidence="2">Formylglycine-generating enzyme family protein</fullName>
    </submittedName>
</protein>
<dbReference type="InterPro" id="IPR016187">
    <property type="entry name" value="CTDL_fold"/>
</dbReference>
<proteinExistence type="predicted"/>
<dbReference type="Gene3D" id="3.90.1580.10">
    <property type="entry name" value="paralog of FGE (formylglycine-generating enzyme)"/>
    <property type="match status" value="1"/>
</dbReference>
<feature type="domain" description="Sulfatase-modifying factor enzyme-like" evidence="1">
    <location>
        <begin position="14"/>
        <end position="312"/>
    </location>
</feature>
<dbReference type="InterPro" id="IPR005532">
    <property type="entry name" value="SUMF_dom"/>
</dbReference>